<dbReference type="EMBL" id="MUGW01000044">
    <property type="protein sequence ID" value="OXA86002.1"/>
    <property type="molecule type" value="Genomic_DNA"/>
</dbReference>
<dbReference type="AlphaFoldDB" id="A0A226GVD3"/>
<accession>A0A226GVD3</accession>
<dbReference type="PROSITE" id="PS51257">
    <property type="entry name" value="PROKAR_LIPOPROTEIN"/>
    <property type="match status" value="1"/>
</dbReference>
<dbReference type="OrthoDB" id="1364257at2"/>
<protein>
    <submittedName>
        <fullName evidence="2">Uncharacterized protein</fullName>
    </submittedName>
</protein>
<comment type="caution">
    <text evidence="2">The sequence shown here is derived from an EMBL/GenBank/DDBJ whole genome shotgun (WGS) entry which is preliminary data.</text>
</comment>
<evidence type="ECO:0000313" key="2">
    <source>
        <dbReference type="EMBL" id="OXA86002.1"/>
    </source>
</evidence>
<dbReference type="Proteomes" id="UP000198345">
    <property type="component" value="Unassembled WGS sequence"/>
</dbReference>
<name>A0A226GVD3_9FLAO</name>
<gene>
    <name evidence="2" type="ORF">B0A66_18530</name>
</gene>
<proteinExistence type="predicted"/>
<feature type="signal peptide" evidence="1">
    <location>
        <begin position="1"/>
        <end position="24"/>
    </location>
</feature>
<keyword evidence="1" id="KW-0732">Signal</keyword>
<evidence type="ECO:0000256" key="1">
    <source>
        <dbReference type="SAM" id="SignalP"/>
    </source>
</evidence>
<dbReference type="RefSeq" id="WP_089051350.1">
    <property type="nucleotide sequence ID" value="NZ_FXTV01000029.1"/>
</dbReference>
<keyword evidence="3" id="KW-1185">Reference proteome</keyword>
<sequence>MNKIVLLLLMFVLFVSCKTSKDSAFPDEAFKRYLVETNKIDKDTAINNSHYDKYFLQYLANETKKDITSNPYLKANQVYVHLKNNGSYIFSVFSDDSKFYTETCITDSEYLTAPENGTIKVKQLIKLKSLGFFEMENNNLKTTRHIRTRYKEWYESDTGYIKNDTLHLTAFYRSKKYGYKKKWLAKTHKTHFVNTYEPNLIATKIKDSRTGANVYMVKGEFTVNE</sequence>
<reference evidence="2 3" key="1">
    <citation type="submission" date="2016-11" db="EMBL/GenBank/DDBJ databases">
        <title>Whole genomes of Flavobacteriaceae.</title>
        <authorList>
            <person name="Stine C."/>
            <person name="Li C."/>
            <person name="Tadesse D."/>
        </authorList>
    </citation>
    <scope>NUCLEOTIDE SEQUENCE [LARGE SCALE GENOMIC DNA]</scope>
    <source>
        <strain evidence="2 3">DSM 18292</strain>
    </source>
</reference>
<evidence type="ECO:0000313" key="3">
    <source>
        <dbReference type="Proteomes" id="UP000198345"/>
    </source>
</evidence>
<feature type="chain" id="PRO_5013347895" evidence="1">
    <location>
        <begin position="25"/>
        <end position="225"/>
    </location>
</feature>
<organism evidence="2 3">
    <name type="scientific">Flavobacterium hercynium</name>
    <dbReference type="NCBI Taxonomy" id="387094"/>
    <lineage>
        <taxon>Bacteria</taxon>
        <taxon>Pseudomonadati</taxon>
        <taxon>Bacteroidota</taxon>
        <taxon>Flavobacteriia</taxon>
        <taxon>Flavobacteriales</taxon>
        <taxon>Flavobacteriaceae</taxon>
        <taxon>Flavobacterium</taxon>
    </lineage>
</organism>